<feature type="transmembrane region" description="Helical" evidence="8">
    <location>
        <begin position="564"/>
        <end position="586"/>
    </location>
</feature>
<feature type="signal peptide" evidence="9">
    <location>
        <begin position="1"/>
        <end position="22"/>
    </location>
</feature>
<dbReference type="GO" id="GO:0009272">
    <property type="term" value="P:fungal-type cell wall biogenesis"/>
    <property type="evidence" value="ECO:0007669"/>
    <property type="project" value="TreeGrafter"/>
</dbReference>
<reference evidence="11 12" key="1">
    <citation type="submission" date="2015-04" db="EMBL/GenBank/DDBJ databases">
        <authorList>
            <person name="Heijne W.H."/>
            <person name="Fedorova N.D."/>
            <person name="Nierman W.C."/>
            <person name="Vollebregt A.W."/>
            <person name="Zhao Z."/>
            <person name="Wu L."/>
            <person name="Kumar M."/>
            <person name="Stam H."/>
            <person name="van den Berg M.A."/>
            <person name="Pel H.J."/>
        </authorList>
    </citation>
    <scope>NUCLEOTIDE SEQUENCE [LARGE SCALE GENOMIC DNA]</scope>
    <source>
        <strain evidence="11 12">CBS 393.64</strain>
    </source>
</reference>
<keyword evidence="12" id="KW-1185">Reference proteome</keyword>
<dbReference type="Proteomes" id="UP000053958">
    <property type="component" value="Unassembled WGS sequence"/>
</dbReference>
<dbReference type="AlphaFoldDB" id="A0A0F4YQJ5"/>
<accession>A0A0F4YQJ5</accession>
<keyword evidence="3 8" id="KW-0812">Transmembrane</keyword>
<feature type="transmembrane region" description="Helical" evidence="8">
    <location>
        <begin position="495"/>
        <end position="518"/>
    </location>
</feature>
<evidence type="ECO:0000256" key="8">
    <source>
        <dbReference type="SAM" id="Phobius"/>
    </source>
</evidence>
<evidence type="ECO:0000256" key="1">
    <source>
        <dbReference type="ARBA" id="ARBA00004141"/>
    </source>
</evidence>
<dbReference type="GeneID" id="25318409"/>
<gene>
    <name evidence="11" type="ORF">T310_6097</name>
</gene>
<protein>
    <submittedName>
        <fullName evidence="11">DUF907 domain protein</fullName>
    </submittedName>
</protein>
<feature type="transmembrane region" description="Helical" evidence="8">
    <location>
        <begin position="469"/>
        <end position="489"/>
    </location>
</feature>
<comment type="subcellular location">
    <subcellularLocation>
        <location evidence="1">Membrane</location>
        <topology evidence="1">Multi-pass membrane protein</topology>
    </subcellularLocation>
</comment>
<feature type="transmembrane region" description="Helical" evidence="8">
    <location>
        <begin position="525"/>
        <end position="544"/>
    </location>
</feature>
<feature type="transmembrane region" description="Helical" evidence="8">
    <location>
        <begin position="406"/>
        <end position="428"/>
    </location>
</feature>
<dbReference type="Pfam" id="PF14558">
    <property type="entry name" value="TRP_N"/>
    <property type="match status" value="1"/>
</dbReference>
<comment type="similarity">
    <text evidence="2">Belongs to the transient receptor potential (TRP) ion channel family.</text>
</comment>
<feature type="compositionally biased region" description="Polar residues" evidence="7">
    <location>
        <begin position="636"/>
        <end position="648"/>
    </location>
</feature>
<evidence type="ECO:0000259" key="10">
    <source>
        <dbReference type="SMART" id="SM01320"/>
    </source>
</evidence>
<keyword evidence="5 8" id="KW-1133">Transmembrane helix</keyword>
<dbReference type="RefSeq" id="XP_013326510.1">
    <property type="nucleotide sequence ID" value="XM_013471056.1"/>
</dbReference>
<dbReference type="GO" id="GO:0055085">
    <property type="term" value="P:transmembrane transport"/>
    <property type="evidence" value="ECO:0007669"/>
    <property type="project" value="TreeGrafter"/>
</dbReference>
<evidence type="ECO:0000256" key="2">
    <source>
        <dbReference type="ARBA" id="ARBA00010642"/>
    </source>
</evidence>
<evidence type="ECO:0000256" key="4">
    <source>
        <dbReference type="ARBA" id="ARBA00022729"/>
    </source>
</evidence>
<sequence>MRLLALFSYLFALVTLSPLAAATRLIESKSLNPCMENSNFTASLFNVVFTPDNKTLMLDINGVSSISGNIVAEVEVIAYGYTVMKQELDPCKMNLEGLCPMNTGQIDQKFNIPVPAEVIPKIPSIAYTVPDLDGEVRVYINSTATQKTIACVEANLSNGKTVYQKGVEWTVAVIAGLGLVASAITSGLGHSNTAAHVAANALSLFGFFQAQAMIGETAVAMPPIVEAWTQNFQWSMGIIHVTFMQRICTWYQRATGGTPSTVLSDLATTSVQVQKRSLDVGRELYRRASEHLLKRDNSPITGSTSKVVVSGLNRVGFIANIEETNIFMTGLIFFVVFVALVMIGVALFKGLCEVLAKSGHMKGDKFQDFRNGWKIVMRGILFRLTLIGWAQMCVLCLWELTKHDSAAEVVLAIVMFLSMAGVLGWAALKVIRLAKRSIAMHKNPAYILYSDPTCLNKWGFLYVQYRATAYYFVIPVLVYLLVKGMFIAFAQGAPVVQAVALVIIEAGFLVAVSVLRPWMDKKTNVFNISIASINFLNAIFLLVFSDVFDQPGIVTGVMGVVFFIYNAIFALVLLLLVLIASIYAIVSKNPDMRYQPMRDDRGSFIKSQTQLTTELDALGATARGETKHNAFDDDATSFSSGNGASINRSHQEESHNNTSRSPVDPSVPLFPSDASSRRGPPPSYNEFPGRSMNSSPAPRAYDNTFNPASALASAHNYRQQNNASPWQRGAGYDH</sequence>
<dbReference type="STRING" id="1408163.A0A0F4YQJ5"/>
<dbReference type="Pfam" id="PF06011">
    <property type="entry name" value="TRP"/>
    <property type="match status" value="1"/>
</dbReference>
<evidence type="ECO:0000313" key="12">
    <source>
        <dbReference type="Proteomes" id="UP000053958"/>
    </source>
</evidence>
<dbReference type="PANTHER" id="PTHR31145">
    <property type="entry name" value="INTEGRAL MEMBRANE PROTEIN (AFU_ORTHOLOGUE AFUA_7G01610)"/>
    <property type="match status" value="1"/>
</dbReference>
<feature type="region of interest" description="Disordered" evidence="7">
    <location>
        <begin position="629"/>
        <end position="734"/>
    </location>
</feature>
<organism evidence="11 12">
    <name type="scientific">Rasamsonia emersonii (strain ATCC 16479 / CBS 393.64 / IMI 116815)</name>
    <dbReference type="NCBI Taxonomy" id="1408163"/>
    <lineage>
        <taxon>Eukaryota</taxon>
        <taxon>Fungi</taxon>
        <taxon>Dikarya</taxon>
        <taxon>Ascomycota</taxon>
        <taxon>Pezizomycotina</taxon>
        <taxon>Eurotiomycetes</taxon>
        <taxon>Eurotiomycetidae</taxon>
        <taxon>Eurotiales</taxon>
        <taxon>Trichocomaceae</taxon>
        <taxon>Rasamsonia</taxon>
    </lineage>
</organism>
<dbReference type="InterPro" id="IPR040241">
    <property type="entry name" value="TRP_Flc/Pkd2-like"/>
</dbReference>
<evidence type="ECO:0000256" key="3">
    <source>
        <dbReference type="ARBA" id="ARBA00022692"/>
    </source>
</evidence>
<dbReference type="SMART" id="SM01320">
    <property type="entry name" value="TRP_N"/>
    <property type="match status" value="1"/>
</dbReference>
<evidence type="ECO:0000313" key="11">
    <source>
        <dbReference type="EMBL" id="KKA19898.1"/>
    </source>
</evidence>
<evidence type="ECO:0000256" key="7">
    <source>
        <dbReference type="SAM" id="MobiDB-lite"/>
    </source>
</evidence>
<dbReference type="EMBL" id="LASV01000306">
    <property type="protein sequence ID" value="KKA19898.1"/>
    <property type="molecule type" value="Genomic_DNA"/>
</dbReference>
<name>A0A0F4YQJ5_RASE3</name>
<dbReference type="InterPro" id="IPR010308">
    <property type="entry name" value="TRP_C"/>
</dbReference>
<feature type="domain" description="ML-like" evidence="10">
    <location>
        <begin position="24"/>
        <end position="163"/>
    </location>
</feature>
<evidence type="ECO:0000256" key="9">
    <source>
        <dbReference type="SAM" id="SignalP"/>
    </source>
</evidence>
<keyword evidence="4 9" id="KW-0732">Signal</keyword>
<dbReference type="PANTHER" id="PTHR31145:SF2">
    <property type="entry name" value="FLAVIN CARRIER PROTEIN 2"/>
    <property type="match status" value="1"/>
</dbReference>
<feature type="chain" id="PRO_5002481770" evidence="9">
    <location>
        <begin position="23"/>
        <end position="734"/>
    </location>
</feature>
<proteinExistence type="inferred from homology"/>
<dbReference type="GO" id="GO:0016020">
    <property type="term" value="C:membrane"/>
    <property type="evidence" value="ECO:0007669"/>
    <property type="project" value="UniProtKB-SubCell"/>
</dbReference>
<dbReference type="OrthoDB" id="5212126at2759"/>
<feature type="compositionally biased region" description="Polar residues" evidence="7">
    <location>
        <begin position="716"/>
        <end position="725"/>
    </location>
</feature>
<keyword evidence="6 8" id="KW-0472">Membrane</keyword>
<feature type="transmembrane region" description="Helical" evidence="8">
    <location>
        <begin position="380"/>
        <end position="400"/>
    </location>
</feature>
<feature type="transmembrane region" description="Helical" evidence="8">
    <location>
        <begin position="326"/>
        <end position="348"/>
    </location>
</feature>
<evidence type="ECO:0000256" key="6">
    <source>
        <dbReference type="ARBA" id="ARBA00023136"/>
    </source>
</evidence>
<evidence type="ECO:0000256" key="5">
    <source>
        <dbReference type="ARBA" id="ARBA00022989"/>
    </source>
</evidence>
<comment type="caution">
    <text evidence="11">The sequence shown here is derived from an EMBL/GenBank/DDBJ whole genome shotgun (WGS) entry which is preliminary data.</text>
</comment>
<dbReference type="InterPro" id="IPR032800">
    <property type="entry name" value="TRP_N"/>
</dbReference>